<organism evidence="9 10">
    <name type="scientific">Nitrosomonas supralitoralis</name>
    <dbReference type="NCBI Taxonomy" id="2116706"/>
    <lineage>
        <taxon>Bacteria</taxon>
        <taxon>Pseudomonadati</taxon>
        <taxon>Pseudomonadota</taxon>
        <taxon>Betaproteobacteria</taxon>
        <taxon>Nitrosomonadales</taxon>
        <taxon>Nitrosomonadaceae</taxon>
        <taxon>Nitrosomonas</taxon>
    </lineage>
</organism>
<keyword evidence="3 5" id="KW-0687">Ribonucleoprotein</keyword>
<dbReference type="AlphaFoldDB" id="A0A2P7NX18"/>
<feature type="domain" description="Large ribosomal subunit protein uL2 RNA-binding" evidence="8">
    <location>
        <begin position="42"/>
        <end position="118"/>
    </location>
</feature>
<accession>A0A2P7NX18</accession>
<keyword evidence="10" id="KW-1185">Reference proteome</keyword>
<dbReference type="InterPro" id="IPR012340">
    <property type="entry name" value="NA-bd_OB-fold"/>
</dbReference>
<gene>
    <name evidence="5" type="primary">rplB</name>
    <name evidence="9" type="ORF">C7H79_04830</name>
</gene>
<sequence length="277" mass="30642">MGLVKLKPTSPGRRSVVKLINKEIYKGNPYKNLLEKQSKTAGRNHHGRITTRHRGGGHKQQYRFIDFKRNKDSVIATVERIEYDPNRSANIALVCYSDGERRYIIAPKGLSVGMKIGSGKLAQIKLGDALPLRNIPMGTIIHCVELLPGKGAQLARSAGSFVQLQAREGNYAQIKLRSGEMRKVHIDCRATVGEVGNAEHNLRSIGKAGAIRWRGIRPTVRGVAMNPVDHPHGGGEGRTSAGRHPVSPWGTPAKGYRTRNNKRTNVMIVRHRYSKKG</sequence>
<comment type="similarity">
    <text evidence="1 5">Belongs to the universal ribosomal protein uL2 family.</text>
</comment>
<dbReference type="RefSeq" id="WP_106706167.1">
    <property type="nucleotide sequence ID" value="NZ_PXXU01000010.1"/>
</dbReference>
<feature type="domain" description="Large ribosomal subunit protein uL2 C-terminal" evidence="7">
    <location>
        <begin position="124"/>
        <end position="252"/>
    </location>
</feature>
<reference evidence="9 10" key="1">
    <citation type="submission" date="2018-03" db="EMBL/GenBank/DDBJ databases">
        <title>Draft genome of Nitrosomonas supralitoralis APG5.</title>
        <authorList>
            <person name="Urakawa H."/>
            <person name="Lopez J.V."/>
        </authorList>
    </citation>
    <scope>NUCLEOTIDE SEQUENCE [LARGE SCALE GENOMIC DNA]</scope>
    <source>
        <strain evidence="9 10">APG5</strain>
    </source>
</reference>
<dbReference type="PROSITE" id="PS00467">
    <property type="entry name" value="RIBOSOMAL_L2"/>
    <property type="match status" value="1"/>
</dbReference>
<dbReference type="GO" id="GO:0015934">
    <property type="term" value="C:large ribosomal subunit"/>
    <property type="evidence" value="ECO:0007669"/>
    <property type="project" value="InterPro"/>
</dbReference>
<dbReference type="GO" id="GO:0016740">
    <property type="term" value="F:transferase activity"/>
    <property type="evidence" value="ECO:0007669"/>
    <property type="project" value="InterPro"/>
</dbReference>
<proteinExistence type="inferred from homology"/>
<dbReference type="GO" id="GO:0002181">
    <property type="term" value="P:cytoplasmic translation"/>
    <property type="evidence" value="ECO:0007669"/>
    <property type="project" value="TreeGrafter"/>
</dbReference>
<evidence type="ECO:0000256" key="5">
    <source>
        <dbReference type="HAMAP-Rule" id="MF_01320"/>
    </source>
</evidence>
<dbReference type="FunFam" id="2.30.30.30:FF:000001">
    <property type="entry name" value="50S ribosomal protein L2"/>
    <property type="match status" value="1"/>
</dbReference>
<feature type="region of interest" description="Disordered" evidence="6">
    <location>
        <begin position="223"/>
        <end position="258"/>
    </location>
</feature>
<comment type="caution">
    <text evidence="9">The sequence shown here is derived from an EMBL/GenBank/DDBJ whole genome shotgun (WGS) entry which is preliminary data.</text>
</comment>
<comment type="function">
    <text evidence="5">One of the primary rRNA binding proteins. Required for association of the 30S and 50S subunits to form the 70S ribosome, for tRNA binding and peptide bond formation. It has been suggested to have peptidyltransferase activity; this is somewhat controversial. Makes several contacts with the 16S rRNA in the 70S ribosome.</text>
</comment>
<keyword evidence="2 5" id="KW-0689">Ribosomal protein</keyword>
<dbReference type="Gene3D" id="2.40.50.140">
    <property type="entry name" value="Nucleic acid-binding proteins"/>
    <property type="match status" value="1"/>
</dbReference>
<evidence type="ECO:0000256" key="4">
    <source>
        <dbReference type="ARBA" id="ARBA00035242"/>
    </source>
</evidence>
<dbReference type="InterPro" id="IPR014726">
    <property type="entry name" value="Ribosomal_uL2_dom3"/>
</dbReference>
<evidence type="ECO:0000256" key="6">
    <source>
        <dbReference type="SAM" id="MobiDB-lite"/>
    </source>
</evidence>
<dbReference type="PANTHER" id="PTHR13691:SF5">
    <property type="entry name" value="LARGE RIBOSOMAL SUBUNIT PROTEIN UL2M"/>
    <property type="match status" value="1"/>
</dbReference>
<dbReference type="GO" id="GO:0019843">
    <property type="term" value="F:rRNA binding"/>
    <property type="evidence" value="ECO:0007669"/>
    <property type="project" value="UniProtKB-UniRule"/>
</dbReference>
<keyword evidence="5" id="KW-0694">RNA-binding</keyword>
<dbReference type="InterPro" id="IPR022671">
    <property type="entry name" value="Ribosomal_uL2_CS"/>
</dbReference>
<dbReference type="OrthoDB" id="9778722at2"/>
<dbReference type="InterPro" id="IPR014722">
    <property type="entry name" value="Rib_uL2_dom2"/>
</dbReference>
<dbReference type="SMART" id="SM01382">
    <property type="entry name" value="Ribosomal_L2_C"/>
    <property type="match status" value="1"/>
</dbReference>
<evidence type="ECO:0000259" key="7">
    <source>
        <dbReference type="SMART" id="SM01382"/>
    </source>
</evidence>
<dbReference type="Gene3D" id="2.30.30.30">
    <property type="match status" value="1"/>
</dbReference>
<evidence type="ECO:0000313" key="9">
    <source>
        <dbReference type="EMBL" id="PSJ18012.1"/>
    </source>
</evidence>
<dbReference type="Proteomes" id="UP000241912">
    <property type="component" value="Unassembled WGS sequence"/>
</dbReference>
<evidence type="ECO:0000256" key="2">
    <source>
        <dbReference type="ARBA" id="ARBA00022980"/>
    </source>
</evidence>
<name>A0A2P7NX18_9PROT</name>
<comment type="subunit">
    <text evidence="5">Part of the 50S ribosomal subunit. Forms a bridge to the 30S subunit in the 70S ribosome.</text>
</comment>
<dbReference type="HAMAP" id="MF_01320_B">
    <property type="entry name" value="Ribosomal_uL2_B"/>
    <property type="match status" value="1"/>
</dbReference>
<dbReference type="PANTHER" id="PTHR13691">
    <property type="entry name" value="RIBOSOMAL PROTEIN L2"/>
    <property type="match status" value="1"/>
</dbReference>
<protein>
    <recommendedName>
        <fullName evidence="4 5">Large ribosomal subunit protein uL2</fullName>
    </recommendedName>
</protein>
<dbReference type="FunFam" id="2.40.50.140:FF:000003">
    <property type="entry name" value="50S ribosomal protein L2"/>
    <property type="match status" value="1"/>
</dbReference>
<dbReference type="Pfam" id="PF00181">
    <property type="entry name" value="Ribosomal_L2_N"/>
    <property type="match status" value="1"/>
</dbReference>
<dbReference type="NCBIfam" id="TIGR01171">
    <property type="entry name" value="rplB_bact"/>
    <property type="match status" value="1"/>
</dbReference>
<evidence type="ECO:0000313" key="10">
    <source>
        <dbReference type="Proteomes" id="UP000241912"/>
    </source>
</evidence>
<evidence type="ECO:0000259" key="8">
    <source>
        <dbReference type="SMART" id="SM01383"/>
    </source>
</evidence>
<dbReference type="FunFam" id="4.10.950.10:FF:000001">
    <property type="entry name" value="50S ribosomal protein L2"/>
    <property type="match status" value="1"/>
</dbReference>
<keyword evidence="5" id="KW-0699">rRNA-binding</keyword>
<dbReference type="InterPro" id="IPR005880">
    <property type="entry name" value="Ribosomal_uL2_bac/org-type"/>
</dbReference>
<dbReference type="InterPro" id="IPR022666">
    <property type="entry name" value="Ribosomal_uL2_RNA-bd_dom"/>
</dbReference>
<dbReference type="Gene3D" id="4.10.950.10">
    <property type="entry name" value="Ribosomal protein L2, domain 3"/>
    <property type="match status" value="1"/>
</dbReference>
<dbReference type="SUPFAM" id="SSF50104">
    <property type="entry name" value="Translation proteins SH3-like domain"/>
    <property type="match status" value="1"/>
</dbReference>
<evidence type="ECO:0000256" key="1">
    <source>
        <dbReference type="ARBA" id="ARBA00005636"/>
    </source>
</evidence>
<dbReference type="PIRSF" id="PIRSF002158">
    <property type="entry name" value="Ribosomal_L2"/>
    <property type="match status" value="1"/>
</dbReference>
<dbReference type="InterPro" id="IPR022669">
    <property type="entry name" value="Ribosomal_uL2_C"/>
</dbReference>
<dbReference type="SUPFAM" id="SSF50249">
    <property type="entry name" value="Nucleic acid-binding proteins"/>
    <property type="match status" value="1"/>
</dbReference>
<dbReference type="Pfam" id="PF03947">
    <property type="entry name" value="Ribosomal_L2_C"/>
    <property type="match status" value="1"/>
</dbReference>
<dbReference type="EMBL" id="PXXU01000010">
    <property type="protein sequence ID" value="PSJ18012.1"/>
    <property type="molecule type" value="Genomic_DNA"/>
</dbReference>
<evidence type="ECO:0000256" key="3">
    <source>
        <dbReference type="ARBA" id="ARBA00023274"/>
    </source>
</evidence>
<dbReference type="InterPro" id="IPR008991">
    <property type="entry name" value="Translation_prot_SH3-like_sf"/>
</dbReference>
<dbReference type="SMART" id="SM01383">
    <property type="entry name" value="Ribosomal_L2"/>
    <property type="match status" value="1"/>
</dbReference>
<dbReference type="InterPro" id="IPR002171">
    <property type="entry name" value="Ribosomal_uL2"/>
</dbReference>
<dbReference type="GO" id="GO:0003735">
    <property type="term" value="F:structural constituent of ribosome"/>
    <property type="evidence" value="ECO:0007669"/>
    <property type="project" value="InterPro"/>
</dbReference>